<keyword evidence="2" id="KW-0472">Membrane</keyword>
<evidence type="ECO:0000313" key="5">
    <source>
        <dbReference type="Proteomes" id="UP000806285"/>
    </source>
</evidence>
<accession>A0ABR9S2G6</accession>
<organism evidence="4 5">
    <name type="scientific">Ramlibacter pallidus</name>
    <dbReference type="NCBI Taxonomy" id="2780087"/>
    <lineage>
        <taxon>Bacteria</taxon>
        <taxon>Pseudomonadati</taxon>
        <taxon>Pseudomonadota</taxon>
        <taxon>Betaproteobacteria</taxon>
        <taxon>Burkholderiales</taxon>
        <taxon>Comamonadaceae</taxon>
        <taxon>Ramlibacter</taxon>
    </lineage>
</organism>
<feature type="transmembrane region" description="Helical" evidence="2">
    <location>
        <begin position="188"/>
        <end position="205"/>
    </location>
</feature>
<keyword evidence="2" id="KW-1133">Transmembrane helix</keyword>
<gene>
    <name evidence="4" type="ORF">IM787_08960</name>
</gene>
<feature type="transmembrane region" description="Helical" evidence="2">
    <location>
        <begin position="273"/>
        <end position="293"/>
    </location>
</feature>
<feature type="transmembrane region" description="Helical" evidence="2">
    <location>
        <begin position="86"/>
        <end position="106"/>
    </location>
</feature>
<protein>
    <submittedName>
        <fullName evidence="4">Acyltransferase family protein</fullName>
    </submittedName>
</protein>
<feature type="transmembrane region" description="Helical" evidence="2">
    <location>
        <begin position="248"/>
        <end position="267"/>
    </location>
</feature>
<feature type="transmembrane region" description="Helical" evidence="2">
    <location>
        <begin position="53"/>
        <end position="74"/>
    </location>
</feature>
<dbReference type="InterPro" id="IPR050623">
    <property type="entry name" value="Glucan_succinyl_AcylTrfase"/>
</dbReference>
<dbReference type="EMBL" id="JADDIV010000002">
    <property type="protein sequence ID" value="MBE7367693.1"/>
    <property type="molecule type" value="Genomic_DNA"/>
</dbReference>
<feature type="transmembrane region" description="Helical" evidence="2">
    <location>
        <begin position="313"/>
        <end position="331"/>
    </location>
</feature>
<dbReference type="Pfam" id="PF01757">
    <property type="entry name" value="Acyl_transf_3"/>
    <property type="match status" value="1"/>
</dbReference>
<evidence type="ECO:0000259" key="3">
    <source>
        <dbReference type="Pfam" id="PF01757"/>
    </source>
</evidence>
<feature type="compositionally biased region" description="Pro residues" evidence="1">
    <location>
        <begin position="379"/>
        <end position="391"/>
    </location>
</feature>
<keyword evidence="4" id="KW-0808">Transferase</keyword>
<sequence length="408" mass="46114">MQRRHDIDALRALAFALVILYHVAMYYVAGWHWHLKSPDAATWLQWPMRALNLWRMDLVFLVSGLAFGFLQRGGTGRPGLLRQRSWRLLLPLAFGMLVVVPFQPYAQALANGSTGPGFVDFLRRYFGGGPWPRGAFDGSDFGITWNHLWYLPYLWLYTAALLLVLPWLRQGAGARLHAAFLRLRGWRLVAWPLAPLALWSLLLWPHFPPTHDLVGDAWLHAVYFTLFLYGWWIGVDAGWWAEVLRLRWNLLALSGAAFVAYLTLRALASGPTLAARLAADLYLWTTVLALLGWAHRLLNRPWRWLPWANESVYPWYVLHQTVIIVLVFWLAPLRWPAVLEAPVVVAGTILGCWGLTAVIRRSRWLRPLFGLPAVRPPAPPRCPSPAWPAPPAAHSGGSPGRPCPPGTS</sequence>
<dbReference type="PANTHER" id="PTHR36927:SF3">
    <property type="entry name" value="GLUCANS BIOSYNTHESIS PROTEIN C"/>
    <property type="match status" value="1"/>
</dbReference>
<dbReference type="PANTHER" id="PTHR36927">
    <property type="entry name" value="BLR4337 PROTEIN"/>
    <property type="match status" value="1"/>
</dbReference>
<keyword evidence="2" id="KW-0812">Transmembrane</keyword>
<feature type="domain" description="Acyltransferase 3" evidence="3">
    <location>
        <begin position="5"/>
        <end position="356"/>
    </location>
</feature>
<feature type="transmembrane region" description="Helical" evidence="2">
    <location>
        <begin position="217"/>
        <end position="241"/>
    </location>
</feature>
<evidence type="ECO:0000256" key="1">
    <source>
        <dbReference type="SAM" id="MobiDB-lite"/>
    </source>
</evidence>
<name>A0ABR9S2G6_9BURK</name>
<dbReference type="RefSeq" id="WP_193676277.1">
    <property type="nucleotide sequence ID" value="NZ_JADDIV010000002.1"/>
</dbReference>
<keyword evidence="4" id="KW-0012">Acyltransferase</keyword>
<dbReference type="GO" id="GO:0016746">
    <property type="term" value="F:acyltransferase activity"/>
    <property type="evidence" value="ECO:0007669"/>
    <property type="project" value="UniProtKB-KW"/>
</dbReference>
<reference evidence="4 5" key="1">
    <citation type="submission" date="2020-10" db="EMBL/GenBank/DDBJ databases">
        <title>Ramlibacter sp. HM2 16S ribosomal RNA gene Genome sequencing and assembly.</title>
        <authorList>
            <person name="Kang M."/>
        </authorList>
    </citation>
    <scope>NUCLEOTIDE SEQUENCE [LARGE SCALE GENOMIC DNA]</scope>
    <source>
        <strain evidence="4 5">HM2</strain>
    </source>
</reference>
<evidence type="ECO:0000313" key="4">
    <source>
        <dbReference type="EMBL" id="MBE7367693.1"/>
    </source>
</evidence>
<dbReference type="Proteomes" id="UP000806285">
    <property type="component" value="Unassembled WGS sequence"/>
</dbReference>
<feature type="region of interest" description="Disordered" evidence="1">
    <location>
        <begin position="379"/>
        <end position="408"/>
    </location>
</feature>
<feature type="transmembrane region" description="Helical" evidence="2">
    <location>
        <begin position="148"/>
        <end position="168"/>
    </location>
</feature>
<proteinExistence type="predicted"/>
<feature type="transmembrane region" description="Helical" evidence="2">
    <location>
        <begin position="337"/>
        <end position="359"/>
    </location>
</feature>
<keyword evidence="5" id="KW-1185">Reference proteome</keyword>
<comment type="caution">
    <text evidence="4">The sequence shown here is derived from an EMBL/GenBank/DDBJ whole genome shotgun (WGS) entry which is preliminary data.</text>
</comment>
<evidence type="ECO:0000256" key="2">
    <source>
        <dbReference type="SAM" id="Phobius"/>
    </source>
</evidence>
<feature type="transmembrane region" description="Helical" evidence="2">
    <location>
        <begin position="12"/>
        <end position="33"/>
    </location>
</feature>
<dbReference type="InterPro" id="IPR002656">
    <property type="entry name" value="Acyl_transf_3_dom"/>
</dbReference>